<evidence type="ECO:0000256" key="2">
    <source>
        <dbReference type="SAM" id="SignalP"/>
    </source>
</evidence>
<keyword evidence="2" id="KW-0732">Signal</keyword>
<dbReference type="AlphaFoldDB" id="A0A919KKD9"/>
<dbReference type="RefSeq" id="WP_190209180.1">
    <property type="nucleotide sequence ID" value="NZ_BNBO01000002.1"/>
</dbReference>
<dbReference type="EMBL" id="BNBO01000002">
    <property type="protein sequence ID" value="GHH60816.1"/>
    <property type="molecule type" value="Genomic_DNA"/>
</dbReference>
<feature type="compositionally biased region" description="Low complexity" evidence="1">
    <location>
        <begin position="59"/>
        <end position="68"/>
    </location>
</feature>
<dbReference type="PROSITE" id="PS51318">
    <property type="entry name" value="TAT"/>
    <property type="match status" value="1"/>
</dbReference>
<feature type="region of interest" description="Disordered" evidence="1">
    <location>
        <begin position="59"/>
        <end position="85"/>
    </location>
</feature>
<keyword evidence="4" id="KW-1185">Reference proteome</keyword>
<accession>A0A919KKD9</accession>
<dbReference type="InterPro" id="IPR006311">
    <property type="entry name" value="TAT_signal"/>
</dbReference>
<gene>
    <name evidence="3" type="ORF">GCM10018781_06170</name>
</gene>
<proteinExistence type="predicted"/>
<dbReference type="Proteomes" id="UP000617734">
    <property type="component" value="Unassembled WGS sequence"/>
</dbReference>
<evidence type="ECO:0000313" key="4">
    <source>
        <dbReference type="Proteomes" id="UP000617734"/>
    </source>
</evidence>
<name>A0A919KKD9_9ACTN</name>
<sequence>MPGLQRAVLLRAAAAALALGLAAGADTTVGHALARRGVERAERQAWECAEAARLSAAARADRSGAQGRPVLGGPARPVGCGGAGR</sequence>
<comment type="caution">
    <text evidence="3">The sequence shown here is derived from an EMBL/GenBank/DDBJ whole genome shotgun (WGS) entry which is preliminary data.</text>
</comment>
<evidence type="ECO:0000313" key="3">
    <source>
        <dbReference type="EMBL" id="GHH60816.1"/>
    </source>
</evidence>
<dbReference type="GeneID" id="95351147"/>
<evidence type="ECO:0000256" key="1">
    <source>
        <dbReference type="SAM" id="MobiDB-lite"/>
    </source>
</evidence>
<reference evidence="3" key="1">
    <citation type="journal article" date="2014" name="Int. J. Syst. Evol. Microbiol.">
        <title>Complete genome sequence of Corynebacterium casei LMG S-19264T (=DSM 44701T), isolated from a smear-ripened cheese.</title>
        <authorList>
            <consortium name="US DOE Joint Genome Institute (JGI-PGF)"/>
            <person name="Walter F."/>
            <person name="Albersmeier A."/>
            <person name="Kalinowski J."/>
            <person name="Ruckert C."/>
        </authorList>
    </citation>
    <scope>NUCLEOTIDE SEQUENCE</scope>
    <source>
        <strain evidence="3">JCM 4646</strain>
    </source>
</reference>
<feature type="chain" id="PRO_5038603355" evidence="2">
    <location>
        <begin position="26"/>
        <end position="85"/>
    </location>
</feature>
<protein>
    <submittedName>
        <fullName evidence="3">Uncharacterized protein</fullName>
    </submittedName>
</protein>
<reference evidence="3" key="2">
    <citation type="submission" date="2020-09" db="EMBL/GenBank/DDBJ databases">
        <authorList>
            <person name="Sun Q."/>
            <person name="Ohkuma M."/>
        </authorList>
    </citation>
    <scope>NUCLEOTIDE SEQUENCE</scope>
    <source>
        <strain evidence="3">JCM 4646</strain>
    </source>
</reference>
<organism evidence="3 4">
    <name type="scientific">Kitasatospora indigofera</name>
    <dbReference type="NCBI Taxonomy" id="67307"/>
    <lineage>
        <taxon>Bacteria</taxon>
        <taxon>Bacillati</taxon>
        <taxon>Actinomycetota</taxon>
        <taxon>Actinomycetes</taxon>
        <taxon>Kitasatosporales</taxon>
        <taxon>Streptomycetaceae</taxon>
        <taxon>Kitasatospora</taxon>
    </lineage>
</organism>
<feature type="signal peptide" evidence="2">
    <location>
        <begin position="1"/>
        <end position="25"/>
    </location>
</feature>